<dbReference type="PROSITE" id="PS00094">
    <property type="entry name" value="C5_MTASE_1"/>
    <property type="match status" value="1"/>
</dbReference>
<evidence type="ECO:0000256" key="4">
    <source>
        <dbReference type="ARBA" id="ARBA00022679"/>
    </source>
</evidence>
<dbReference type="InterPro" id="IPR001025">
    <property type="entry name" value="BAH_dom"/>
</dbReference>
<dbReference type="GO" id="GO:0044027">
    <property type="term" value="P:negative regulation of gene expression via chromosomal CpG island methylation"/>
    <property type="evidence" value="ECO:0007669"/>
    <property type="project" value="TreeGrafter"/>
</dbReference>
<evidence type="ECO:0000256" key="2">
    <source>
        <dbReference type="ARBA" id="ARBA00011975"/>
    </source>
</evidence>
<gene>
    <name evidence="11" type="ORF">LLEC1_01653</name>
</gene>
<proteinExistence type="inferred from homology"/>
<evidence type="ECO:0000313" key="11">
    <source>
        <dbReference type="EMBL" id="OAR00262.1"/>
    </source>
</evidence>
<feature type="domain" description="BAH" evidence="10">
    <location>
        <begin position="384"/>
        <end position="514"/>
    </location>
</feature>
<keyword evidence="4 8" id="KW-0808">Transferase</keyword>
<dbReference type="InterPro" id="IPR018117">
    <property type="entry name" value="C5_DNA_meth_AS"/>
</dbReference>
<sequence length="1141" mass="128577">MDEYSPDRTEVDDSMPAELEPQLSSLSSPCDLLASIESEGSYTFQGSEDGETEDEESRILRPISVQIPECVLVSPRSCYDGFEPPYSAMPEPEALEMLLSIRSGKNEYLELQLDDFAVYCVTDSYPEEMRSLNQLDTEPKSPDFYFDGVLSNGTQSAYVRRIPIHAMPLGNYGQTSKDQTKDHIWLQSRLNAQKNVYYKIGKPAVEYKRFFEPFLWVADLAKHVVDFLTEMHISGQRVTIHHFRQDFASWLLAAYSASDNIKDVQMWMSKYPRLDYRTAVNASIAFLRKESIGVMGDENADYHPLWNEVLHFQKYIPYNSRAANYHTVVTKYIHNCFSHLPFGERLYALDFGADTKRLRSNLISRLTPPALTIAPCRSLPSRVNEIRPGDTISTARDTTESGTVWGKEKARDDQHDDVWFALVQSVSVDDDGHRVFEVVWYYRPVDTLCGLMKYPWSNELFLSDHCSCREDAKIREDEVSGVHQVEFGGTPDTLKEFFCRQTYLTDDRAWVSLTQSHLKCCHIQITSSPDCTEYCIGDTVLVHLVKNSNVCQPCEIIGTEQQYGKTRVNFRKLPRRHTTDSTASDAPPNELLYTEETVKASPSRIVGKCYIRWFSVTEPIPTPYNRDGVGAFFFLTHQKQWTDDGFAIRPLEEAPPSLKQGYDPRQESVPKLRGLDLFCGGGNFGRGLEEGGSVVMKWANDMDSKALHTYMANTPKPEEVSPFLGSIDDFQRLAIQGRFTKNIPRVGEVDFISGGSPCPGFSNLTNDKKTDAQRKNQSLVAAFASCVDLYRPKYGILENVVGIIQKHRNRDQDVFSQLMCALVGMGYQARLFFLDALSCGSAQVRSRVFIVFAAPGWTLPETPLQTHSYPPSVRNLGLGLLPTGESMARRVIAQSTPFPSKNAAQAAAGLPKIYDAKPDICVPFPDHRVVYSTNTHTMRNRVRLIPKSPHGMNFSQAWYGYYGTKPRAAGRGILTESERNMFMVRGLSTEMGTNSYGRQVSNRPMATIVTRPNPTDAKQGRVIHWDEDRCLSVMEAKRGQGFLDEEVLLGPPHAQFKIIGNSVAREVSLALGAVITDAVMRSYGRNSEALAMDKDDGHMVESSPFWEAPCRGSELESPETSVPVSPDRKEDGSCRKRRRLE</sequence>
<dbReference type="InterPro" id="IPR001525">
    <property type="entry name" value="C5_MeTfrase"/>
</dbReference>
<dbReference type="GO" id="GO:0003682">
    <property type="term" value="F:chromatin binding"/>
    <property type="evidence" value="ECO:0007669"/>
    <property type="project" value="InterPro"/>
</dbReference>
<organism evidence="11 12">
    <name type="scientific">Cordyceps confragosa</name>
    <name type="common">Lecanicillium lecanii</name>
    <dbReference type="NCBI Taxonomy" id="2714763"/>
    <lineage>
        <taxon>Eukaryota</taxon>
        <taxon>Fungi</taxon>
        <taxon>Dikarya</taxon>
        <taxon>Ascomycota</taxon>
        <taxon>Pezizomycotina</taxon>
        <taxon>Sordariomycetes</taxon>
        <taxon>Hypocreomycetidae</taxon>
        <taxon>Hypocreales</taxon>
        <taxon>Cordycipitaceae</taxon>
        <taxon>Akanthomyces</taxon>
    </lineage>
</organism>
<dbReference type="PROSITE" id="PS51679">
    <property type="entry name" value="SAM_MT_C5"/>
    <property type="match status" value="1"/>
</dbReference>
<dbReference type="Pfam" id="PF00145">
    <property type="entry name" value="DNA_methylase"/>
    <property type="match status" value="1"/>
</dbReference>
<dbReference type="PRINTS" id="PR00105">
    <property type="entry name" value="C5METTRFRASE"/>
</dbReference>
<name>A0A179IEC3_CORDF</name>
<dbReference type="Gene3D" id="3.40.50.150">
    <property type="entry name" value="Vaccinia Virus protein VP39"/>
    <property type="match status" value="1"/>
</dbReference>
<feature type="region of interest" description="Disordered" evidence="9">
    <location>
        <begin position="1"/>
        <end position="26"/>
    </location>
</feature>
<dbReference type="EMBL" id="LUKN01001773">
    <property type="protein sequence ID" value="OAR00262.1"/>
    <property type="molecule type" value="Genomic_DNA"/>
</dbReference>
<evidence type="ECO:0000256" key="7">
    <source>
        <dbReference type="ARBA" id="ARBA00023242"/>
    </source>
</evidence>
<comment type="caution">
    <text evidence="11">The sequence shown here is derived from an EMBL/GenBank/DDBJ whole genome shotgun (WGS) entry which is preliminary data.</text>
</comment>
<dbReference type="Proteomes" id="UP000243081">
    <property type="component" value="Unassembled WGS sequence"/>
</dbReference>
<keyword evidence="7" id="KW-0539">Nucleus</keyword>
<keyword evidence="6" id="KW-0238">DNA-binding</keyword>
<evidence type="ECO:0000256" key="5">
    <source>
        <dbReference type="ARBA" id="ARBA00022691"/>
    </source>
</evidence>
<accession>A0A179IEC3</accession>
<reference evidence="11 12" key="1">
    <citation type="submission" date="2016-03" db="EMBL/GenBank/DDBJ databases">
        <title>Fine-scale spatial genetic structure of a fungal parasite of coffee scale insects.</title>
        <authorList>
            <person name="Jackson D."/>
            <person name="Zemenick K.A."/>
            <person name="Malloure B."/>
            <person name="Quandt C.A."/>
            <person name="James T.Y."/>
        </authorList>
    </citation>
    <scope>NUCLEOTIDE SEQUENCE [LARGE SCALE GENOMIC DNA]</scope>
    <source>
        <strain evidence="11 12">UM487</strain>
    </source>
</reference>
<dbReference type="SUPFAM" id="SSF53335">
    <property type="entry name" value="S-adenosyl-L-methionine-dependent methyltransferases"/>
    <property type="match status" value="1"/>
</dbReference>
<feature type="compositionally biased region" description="Basic and acidic residues" evidence="9">
    <location>
        <begin position="1"/>
        <end position="11"/>
    </location>
</feature>
<feature type="active site" evidence="8">
    <location>
        <position position="758"/>
    </location>
</feature>
<evidence type="ECO:0000256" key="1">
    <source>
        <dbReference type="ARBA" id="ARBA00004123"/>
    </source>
</evidence>
<dbReference type="OrthoDB" id="5376140at2759"/>
<feature type="region of interest" description="Disordered" evidence="9">
    <location>
        <begin position="387"/>
        <end position="407"/>
    </location>
</feature>
<feature type="compositionally biased region" description="Polar residues" evidence="9">
    <location>
        <begin position="391"/>
        <end position="402"/>
    </location>
</feature>
<evidence type="ECO:0000256" key="9">
    <source>
        <dbReference type="SAM" id="MobiDB-lite"/>
    </source>
</evidence>
<dbReference type="GO" id="GO:0003886">
    <property type="term" value="F:DNA (cytosine-5-)-methyltransferase activity"/>
    <property type="evidence" value="ECO:0007669"/>
    <property type="project" value="UniProtKB-EC"/>
</dbReference>
<feature type="region of interest" description="Disordered" evidence="9">
    <location>
        <begin position="1094"/>
        <end position="1141"/>
    </location>
</feature>
<evidence type="ECO:0000256" key="8">
    <source>
        <dbReference type="PROSITE-ProRule" id="PRU01016"/>
    </source>
</evidence>
<dbReference type="InterPro" id="IPR029063">
    <property type="entry name" value="SAM-dependent_MTases_sf"/>
</dbReference>
<dbReference type="EC" id="2.1.1.37" evidence="2"/>
<dbReference type="OMA" id="TFDVIWY"/>
<dbReference type="AlphaFoldDB" id="A0A179IEC3"/>
<protein>
    <recommendedName>
        <fullName evidence="2">DNA (cytosine-5-)-methyltransferase</fullName>
        <ecNumber evidence="2">2.1.1.37</ecNumber>
    </recommendedName>
</protein>
<dbReference type="Pfam" id="PF25423">
    <property type="entry name" value="DUF7893"/>
    <property type="match status" value="1"/>
</dbReference>
<dbReference type="GO" id="GO:0032259">
    <property type="term" value="P:methylation"/>
    <property type="evidence" value="ECO:0007669"/>
    <property type="project" value="UniProtKB-KW"/>
</dbReference>
<evidence type="ECO:0000256" key="3">
    <source>
        <dbReference type="ARBA" id="ARBA00022603"/>
    </source>
</evidence>
<dbReference type="PANTHER" id="PTHR10629:SF54">
    <property type="entry name" value="DNA METHYLTRANSFERASE DIM-2"/>
    <property type="match status" value="1"/>
</dbReference>
<dbReference type="InterPro" id="IPR043151">
    <property type="entry name" value="BAH_sf"/>
</dbReference>
<dbReference type="InterPro" id="IPR050390">
    <property type="entry name" value="C5-Methyltransferase"/>
</dbReference>
<evidence type="ECO:0000256" key="6">
    <source>
        <dbReference type="ARBA" id="ARBA00023125"/>
    </source>
</evidence>
<comment type="similarity">
    <text evidence="8">Belongs to the class I-like SAM-binding methyltransferase superfamily. C5-methyltransferase family.</text>
</comment>
<keyword evidence="5 8" id="KW-0949">S-adenosyl-L-methionine</keyword>
<dbReference type="InterPro" id="IPR057215">
    <property type="entry name" value="DUF7893"/>
</dbReference>
<comment type="subcellular location">
    <subcellularLocation>
        <location evidence="1">Nucleus</location>
    </subcellularLocation>
</comment>
<dbReference type="GO" id="GO:0003677">
    <property type="term" value="F:DNA binding"/>
    <property type="evidence" value="ECO:0007669"/>
    <property type="project" value="UniProtKB-KW"/>
</dbReference>
<dbReference type="Gene3D" id="3.90.120.10">
    <property type="entry name" value="DNA Methylase, subunit A, domain 2"/>
    <property type="match status" value="1"/>
</dbReference>
<evidence type="ECO:0000259" key="10">
    <source>
        <dbReference type="PROSITE" id="PS51038"/>
    </source>
</evidence>
<dbReference type="PANTHER" id="PTHR10629">
    <property type="entry name" value="CYTOSINE-SPECIFIC METHYLTRANSFERASE"/>
    <property type="match status" value="1"/>
</dbReference>
<dbReference type="PROSITE" id="PS51038">
    <property type="entry name" value="BAH"/>
    <property type="match status" value="1"/>
</dbReference>
<evidence type="ECO:0000313" key="12">
    <source>
        <dbReference type="Proteomes" id="UP000243081"/>
    </source>
</evidence>
<keyword evidence="3 8" id="KW-0489">Methyltransferase</keyword>
<dbReference type="Gene3D" id="2.30.30.490">
    <property type="match status" value="2"/>
</dbReference>
<keyword evidence="12" id="KW-1185">Reference proteome</keyword>
<dbReference type="GO" id="GO:0005634">
    <property type="term" value="C:nucleus"/>
    <property type="evidence" value="ECO:0007669"/>
    <property type="project" value="UniProtKB-SubCell"/>
</dbReference>